<evidence type="ECO:0000313" key="2">
    <source>
        <dbReference type="EMBL" id="GAI28019.1"/>
    </source>
</evidence>
<evidence type="ECO:0000259" key="1">
    <source>
        <dbReference type="Pfam" id="PF13439"/>
    </source>
</evidence>
<dbReference type="AlphaFoldDB" id="X1PAT8"/>
<proteinExistence type="predicted"/>
<name>X1PAT8_9ZZZZ</name>
<dbReference type="PANTHER" id="PTHR45947">
    <property type="entry name" value="SULFOQUINOVOSYL TRANSFERASE SQD2"/>
    <property type="match status" value="1"/>
</dbReference>
<accession>X1PAT8</accession>
<comment type="caution">
    <text evidence="2">The sequence shown here is derived from an EMBL/GenBank/DDBJ whole genome shotgun (WGS) entry which is preliminary data.</text>
</comment>
<dbReference type="Gene3D" id="3.40.50.2000">
    <property type="entry name" value="Glycogen Phosphorylase B"/>
    <property type="match status" value="1"/>
</dbReference>
<dbReference type="GO" id="GO:0016757">
    <property type="term" value="F:glycosyltransferase activity"/>
    <property type="evidence" value="ECO:0007669"/>
    <property type="project" value="TreeGrafter"/>
</dbReference>
<gene>
    <name evidence="2" type="ORF">S06H3_30323</name>
</gene>
<protein>
    <recommendedName>
        <fullName evidence="1">Glycosyltransferase subfamily 4-like N-terminal domain-containing protein</fullName>
    </recommendedName>
</protein>
<dbReference type="SUPFAM" id="SSF53756">
    <property type="entry name" value="UDP-Glycosyltransferase/glycogen phosphorylase"/>
    <property type="match status" value="1"/>
</dbReference>
<feature type="domain" description="Glycosyltransferase subfamily 4-like N-terminal" evidence="1">
    <location>
        <begin position="14"/>
        <end position="174"/>
    </location>
</feature>
<dbReference type="InterPro" id="IPR028098">
    <property type="entry name" value="Glyco_trans_4-like_N"/>
</dbReference>
<organism evidence="2">
    <name type="scientific">marine sediment metagenome</name>
    <dbReference type="NCBI Taxonomy" id="412755"/>
    <lineage>
        <taxon>unclassified sequences</taxon>
        <taxon>metagenomes</taxon>
        <taxon>ecological metagenomes</taxon>
    </lineage>
</organism>
<dbReference type="EMBL" id="BARV01017850">
    <property type="protein sequence ID" value="GAI28019.1"/>
    <property type="molecule type" value="Genomic_DNA"/>
</dbReference>
<dbReference type="InterPro" id="IPR050194">
    <property type="entry name" value="Glycosyltransferase_grp1"/>
</dbReference>
<feature type="non-terminal residue" evidence="2">
    <location>
        <position position="194"/>
    </location>
</feature>
<sequence length="194" mass="22396">MRIGQVPHRYYPSVGGIENYVRRLKGSLERRGHEVNVYTTDFGIPKRAELERGVFYCRTNIAIHRNPFSGELLRRLRGSDDDIYHLHSPWFFPSLFGARILDRKPKVMTVHGARIGVGPMLSVLSLLYHPFARQVLHNMDKIIALTKSERDYLVHRFELPRRKVVVVPNGVEVESFRARPGAVGEFIQKHGLKE</sequence>
<dbReference type="PANTHER" id="PTHR45947:SF3">
    <property type="entry name" value="SULFOQUINOVOSYL TRANSFERASE SQD2"/>
    <property type="match status" value="1"/>
</dbReference>
<reference evidence="2" key="1">
    <citation type="journal article" date="2014" name="Front. Microbiol.">
        <title>High frequency of phylogenetically diverse reductive dehalogenase-homologous genes in deep subseafloor sedimentary metagenomes.</title>
        <authorList>
            <person name="Kawai M."/>
            <person name="Futagami T."/>
            <person name="Toyoda A."/>
            <person name="Takaki Y."/>
            <person name="Nishi S."/>
            <person name="Hori S."/>
            <person name="Arai W."/>
            <person name="Tsubouchi T."/>
            <person name="Morono Y."/>
            <person name="Uchiyama I."/>
            <person name="Ito T."/>
            <person name="Fujiyama A."/>
            <person name="Inagaki F."/>
            <person name="Takami H."/>
        </authorList>
    </citation>
    <scope>NUCLEOTIDE SEQUENCE</scope>
    <source>
        <strain evidence="2">Expedition CK06-06</strain>
    </source>
</reference>
<dbReference type="Pfam" id="PF13439">
    <property type="entry name" value="Glyco_transf_4"/>
    <property type="match status" value="1"/>
</dbReference>